<dbReference type="EMBL" id="JAPDFW010000093">
    <property type="protein sequence ID" value="KAJ5070622.1"/>
    <property type="molecule type" value="Genomic_DNA"/>
</dbReference>
<evidence type="ECO:0000313" key="2">
    <source>
        <dbReference type="EMBL" id="KAJ5070622.1"/>
    </source>
</evidence>
<feature type="region of interest" description="Disordered" evidence="1">
    <location>
        <begin position="164"/>
        <end position="217"/>
    </location>
</feature>
<sequence>MIFANSETNSITKNLHNYPKKLQKPHKQCKKRKVTILEQEISTLKSGNKDLMEKVGQKLIQNEKLSQEIQYLKRQLEQQKQLRNIKRMRKIDDAKVKNNKQKKDEKELTEKGNKKFEEKKEKEGMLKRTVAQMLVGMVLLSGAIRANEGKPLSGEFINKHFETNFSHSNPQDEKLADDDGAPDDDPDAIGAQKQDSTNSENVNNINSNSPVQVNSNLPVQNSTKTVFVPNNPSLFISVKPCKENSEFRLCMYNTNAENRGTPRESFDQSNPQHRED</sequence>
<feature type="compositionally biased region" description="Acidic residues" evidence="1">
    <location>
        <begin position="175"/>
        <end position="187"/>
    </location>
</feature>
<evidence type="ECO:0000256" key="1">
    <source>
        <dbReference type="SAM" id="MobiDB-lite"/>
    </source>
</evidence>
<keyword evidence="3" id="KW-1185">Reference proteome</keyword>
<organism evidence="2 3">
    <name type="scientific">Anaeramoeba ignava</name>
    <name type="common">Anaerobic marine amoeba</name>
    <dbReference type="NCBI Taxonomy" id="1746090"/>
    <lineage>
        <taxon>Eukaryota</taxon>
        <taxon>Metamonada</taxon>
        <taxon>Anaeramoebidae</taxon>
        <taxon>Anaeramoeba</taxon>
    </lineage>
</organism>
<comment type="caution">
    <text evidence="2">The sequence shown here is derived from an EMBL/GenBank/DDBJ whole genome shotgun (WGS) entry which is preliminary data.</text>
</comment>
<feature type="compositionally biased region" description="Basic and acidic residues" evidence="1">
    <location>
        <begin position="260"/>
        <end position="276"/>
    </location>
</feature>
<dbReference type="Proteomes" id="UP001149090">
    <property type="component" value="Unassembled WGS sequence"/>
</dbReference>
<gene>
    <name evidence="2" type="ORF">M0811_10692</name>
</gene>
<evidence type="ECO:0000313" key="3">
    <source>
        <dbReference type="Proteomes" id="UP001149090"/>
    </source>
</evidence>
<accession>A0A9Q0LD08</accession>
<dbReference type="AlphaFoldDB" id="A0A9Q0LD08"/>
<name>A0A9Q0LD08_ANAIG</name>
<proteinExistence type="predicted"/>
<protein>
    <submittedName>
        <fullName evidence="2">Uncharacterized protein</fullName>
    </submittedName>
</protein>
<feature type="region of interest" description="Disordered" evidence="1">
    <location>
        <begin position="254"/>
        <end position="276"/>
    </location>
</feature>
<feature type="compositionally biased region" description="Low complexity" evidence="1">
    <location>
        <begin position="188"/>
        <end position="216"/>
    </location>
</feature>
<feature type="region of interest" description="Disordered" evidence="1">
    <location>
        <begin position="90"/>
        <end position="122"/>
    </location>
</feature>
<reference evidence="2" key="1">
    <citation type="submission" date="2022-10" db="EMBL/GenBank/DDBJ databases">
        <title>Novel sulphate-reducing endosymbionts in the free-living metamonad Anaeramoeba.</title>
        <authorList>
            <person name="Jerlstrom-Hultqvist J."/>
            <person name="Cepicka I."/>
            <person name="Gallot-Lavallee L."/>
            <person name="Salas-Leiva D."/>
            <person name="Curtis B.A."/>
            <person name="Zahonova K."/>
            <person name="Pipaliya S."/>
            <person name="Dacks J."/>
            <person name="Roger A.J."/>
        </authorList>
    </citation>
    <scope>NUCLEOTIDE SEQUENCE</scope>
    <source>
        <strain evidence="2">BMAN</strain>
    </source>
</reference>